<organism evidence="1 2">
    <name type="scientific">Wocania arenilitoris</name>
    <dbReference type="NCBI Taxonomy" id="2044858"/>
    <lineage>
        <taxon>Bacteria</taxon>
        <taxon>Pseudomonadati</taxon>
        <taxon>Bacteroidota</taxon>
        <taxon>Flavobacteriia</taxon>
        <taxon>Flavobacteriales</taxon>
        <taxon>Flavobacteriaceae</taxon>
        <taxon>Wocania</taxon>
    </lineage>
</organism>
<dbReference type="RefSeq" id="WP_237239004.1">
    <property type="nucleotide sequence ID" value="NZ_JAKKDU010000004.1"/>
</dbReference>
<evidence type="ECO:0000313" key="2">
    <source>
        <dbReference type="Proteomes" id="UP001199795"/>
    </source>
</evidence>
<sequence length="83" mass="9300">MKTIIKFVSIIIFCLTTCLRCSKDSPIPCGTITEITEVYYGWGLLLDLTVQMSDGSNRFDRVDPSDVNLKVGDEYCEATRTTP</sequence>
<dbReference type="EMBL" id="JAKKDU010000004">
    <property type="protein sequence ID" value="MCF7567656.1"/>
    <property type="molecule type" value="Genomic_DNA"/>
</dbReference>
<accession>A0AAE3EMD1</accession>
<gene>
    <name evidence="1" type="ORF">L3X37_04660</name>
</gene>
<keyword evidence="2" id="KW-1185">Reference proteome</keyword>
<proteinExistence type="predicted"/>
<name>A0AAE3EMD1_9FLAO</name>
<dbReference type="Proteomes" id="UP001199795">
    <property type="component" value="Unassembled WGS sequence"/>
</dbReference>
<evidence type="ECO:0000313" key="1">
    <source>
        <dbReference type="EMBL" id="MCF7567656.1"/>
    </source>
</evidence>
<comment type="caution">
    <text evidence="1">The sequence shown here is derived from an EMBL/GenBank/DDBJ whole genome shotgun (WGS) entry which is preliminary data.</text>
</comment>
<dbReference type="AlphaFoldDB" id="A0AAE3EMD1"/>
<protein>
    <submittedName>
        <fullName evidence="1">Uncharacterized protein</fullName>
    </submittedName>
</protein>
<reference evidence="1" key="1">
    <citation type="submission" date="2022-01" db="EMBL/GenBank/DDBJ databases">
        <title>Draft genome sequence of Sabulilitoribacter arenilitoris KCTC 52401.</title>
        <authorList>
            <person name="Oh J.-S."/>
        </authorList>
    </citation>
    <scope>NUCLEOTIDE SEQUENCE</scope>
    <source>
        <strain evidence="1">HMF6543</strain>
    </source>
</reference>